<accession>A0A251PNU4</accession>
<organism evidence="2 3">
    <name type="scientific">Prunus persica</name>
    <name type="common">Peach</name>
    <name type="synonym">Amygdalus persica</name>
    <dbReference type="NCBI Taxonomy" id="3760"/>
    <lineage>
        <taxon>Eukaryota</taxon>
        <taxon>Viridiplantae</taxon>
        <taxon>Streptophyta</taxon>
        <taxon>Embryophyta</taxon>
        <taxon>Tracheophyta</taxon>
        <taxon>Spermatophyta</taxon>
        <taxon>Magnoliopsida</taxon>
        <taxon>eudicotyledons</taxon>
        <taxon>Gunneridae</taxon>
        <taxon>Pentapetalae</taxon>
        <taxon>rosids</taxon>
        <taxon>fabids</taxon>
        <taxon>Rosales</taxon>
        <taxon>Rosaceae</taxon>
        <taxon>Amygdaloideae</taxon>
        <taxon>Amygdaleae</taxon>
        <taxon>Prunus</taxon>
    </lineage>
</organism>
<protein>
    <submittedName>
        <fullName evidence="2">Uncharacterized protein</fullName>
    </submittedName>
</protein>
<dbReference type="Proteomes" id="UP000006882">
    <property type="component" value="Chromosome G4"/>
</dbReference>
<feature type="transmembrane region" description="Helical" evidence="1">
    <location>
        <begin position="6"/>
        <end position="31"/>
    </location>
</feature>
<evidence type="ECO:0000256" key="1">
    <source>
        <dbReference type="SAM" id="Phobius"/>
    </source>
</evidence>
<dbReference type="AlphaFoldDB" id="A0A251PNU4"/>
<keyword evidence="1" id="KW-0472">Membrane</keyword>
<dbReference type="EMBL" id="CM007654">
    <property type="protein sequence ID" value="ONI12115.1"/>
    <property type="molecule type" value="Genomic_DNA"/>
</dbReference>
<keyword evidence="1" id="KW-0812">Transmembrane</keyword>
<keyword evidence="3" id="KW-1185">Reference proteome</keyword>
<dbReference type="Gramene" id="ONI12115">
    <property type="protein sequence ID" value="ONI12115"/>
    <property type="gene ID" value="PRUPE_4G145400"/>
</dbReference>
<proteinExistence type="predicted"/>
<gene>
    <name evidence="2" type="ORF">PRUPE_4G145400</name>
</gene>
<reference evidence="2 3" key="1">
    <citation type="journal article" date="2013" name="Nat. Genet.">
        <title>The high-quality draft genome of peach (Prunus persica) identifies unique patterns of genetic diversity, domestication and genome evolution.</title>
        <authorList>
            <consortium name="International Peach Genome Initiative"/>
            <person name="Verde I."/>
            <person name="Abbott A.G."/>
            <person name="Scalabrin S."/>
            <person name="Jung S."/>
            <person name="Shu S."/>
            <person name="Marroni F."/>
            <person name="Zhebentyayeva T."/>
            <person name="Dettori M.T."/>
            <person name="Grimwood J."/>
            <person name="Cattonaro F."/>
            <person name="Zuccolo A."/>
            <person name="Rossini L."/>
            <person name="Jenkins J."/>
            <person name="Vendramin E."/>
            <person name="Meisel L.A."/>
            <person name="Decroocq V."/>
            <person name="Sosinski B."/>
            <person name="Prochnik S."/>
            <person name="Mitros T."/>
            <person name="Policriti A."/>
            <person name="Cipriani G."/>
            <person name="Dondini L."/>
            <person name="Ficklin S."/>
            <person name="Goodstein D.M."/>
            <person name="Xuan P."/>
            <person name="Del Fabbro C."/>
            <person name="Aramini V."/>
            <person name="Copetti D."/>
            <person name="Gonzalez S."/>
            <person name="Horner D.S."/>
            <person name="Falchi R."/>
            <person name="Lucas S."/>
            <person name="Mica E."/>
            <person name="Maldonado J."/>
            <person name="Lazzari B."/>
            <person name="Bielenberg D."/>
            <person name="Pirona R."/>
            <person name="Miculan M."/>
            <person name="Barakat A."/>
            <person name="Testolin R."/>
            <person name="Stella A."/>
            <person name="Tartarini S."/>
            <person name="Tonutti P."/>
            <person name="Arus P."/>
            <person name="Orellana A."/>
            <person name="Wells C."/>
            <person name="Main D."/>
            <person name="Vizzotto G."/>
            <person name="Silva H."/>
            <person name="Salamini F."/>
            <person name="Schmutz J."/>
            <person name="Morgante M."/>
            <person name="Rokhsar D.S."/>
        </authorList>
    </citation>
    <scope>NUCLEOTIDE SEQUENCE [LARGE SCALE GENOMIC DNA]</scope>
    <source>
        <strain evidence="3">cv. Nemared</strain>
    </source>
</reference>
<name>A0A251PNU4_PRUPE</name>
<keyword evidence="1" id="KW-1133">Transmembrane helix</keyword>
<evidence type="ECO:0000313" key="2">
    <source>
        <dbReference type="EMBL" id="ONI12115.1"/>
    </source>
</evidence>
<sequence>MNTCIISPNVFFIIISISSICSNSTIFSVYLSKCIVMWKRLAIQTTCHTFHFDKIHSAPAIRFSKPNAISLHSYTTNIVNYDNIINLFIHDHTLFCDECEDRR</sequence>
<evidence type="ECO:0000313" key="3">
    <source>
        <dbReference type="Proteomes" id="UP000006882"/>
    </source>
</evidence>